<dbReference type="EMBL" id="JARJLM010000191">
    <property type="protein sequence ID" value="MDF3833519.1"/>
    <property type="molecule type" value="Genomic_DNA"/>
</dbReference>
<feature type="compositionally biased region" description="Low complexity" evidence="1">
    <location>
        <begin position="33"/>
        <end position="50"/>
    </location>
</feature>
<keyword evidence="3" id="KW-1185">Reference proteome</keyword>
<reference evidence="2 3" key="1">
    <citation type="submission" date="2023-03" db="EMBL/GenBank/DDBJ databases">
        <title>Draft assemblies of triclosan tolerant bacteria isolated from returned activated sludge.</title>
        <authorList>
            <person name="Van Hamelsveld S."/>
        </authorList>
    </citation>
    <scope>NUCLEOTIDE SEQUENCE [LARGE SCALE GENOMIC DNA]</scope>
    <source>
        <strain evidence="2 3">GW210010_S58</strain>
    </source>
</reference>
<accession>A0ABT6ALN0</accession>
<name>A0ABT6ALN0_9BURK</name>
<dbReference type="Proteomes" id="UP001216674">
    <property type="component" value="Unassembled WGS sequence"/>
</dbReference>
<feature type="region of interest" description="Disordered" evidence="1">
    <location>
        <begin position="27"/>
        <end position="50"/>
    </location>
</feature>
<dbReference type="NCBIfam" id="NF041023">
    <property type="entry name" value="PP0621_fam"/>
    <property type="match status" value="1"/>
</dbReference>
<dbReference type="RefSeq" id="WP_276264845.1">
    <property type="nucleotide sequence ID" value="NZ_JARJLM010000191.1"/>
</dbReference>
<evidence type="ECO:0000313" key="2">
    <source>
        <dbReference type="EMBL" id="MDF3833519.1"/>
    </source>
</evidence>
<gene>
    <name evidence="2" type="ORF">P3W85_11235</name>
</gene>
<organism evidence="2 3">
    <name type="scientific">Cupriavidus basilensis</name>
    <dbReference type="NCBI Taxonomy" id="68895"/>
    <lineage>
        <taxon>Bacteria</taxon>
        <taxon>Pseudomonadati</taxon>
        <taxon>Pseudomonadota</taxon>
        <taxon>Betaproteobacteria</taxon>
        <taxon>Burkholderiales</taxon>
        <taxon>Burkholderiaceae</taxon>
        <taxon>Cupriavidus</taxon>
    </lineage>
</organism>
<evidence type="ECO:0000256" key="1">
    <source>
        <dbReference type="SAM" id="MobiDB-lite"/>
    </source>
</evidence>
<sequence length="94" mass="10348">MARIFLVLAVVLGFFWWLRQRAEARRHEERAARPGAAQGPAARQPQAAPPQEAMVQCAHCGVHLPQGEAIAYRGLYYCRRAHLPADSDADSPAA</sequence>
<dbReference type="InterPro" id="IPR049708">
    <property type="entry name" value="PP0621-like"/>
</dbReference>
<protein>
    <submittedName>
        <fullName evidence="2">PP0621 family protein</fullName>
    </submittedName>
</protein>
<proteinExistence type="predicted"/>
<comment type="caution">
    <text evidence="2">The sequence shown here is derived from an EMBL/GenBank/DDBJ whole genome shotgun (WGS) entry which is preliminary data.</text>
</comment>
<evidence type="ECO:0000313" key="3">
    <source>
        <dbReference type="Proteomes" id="UP001216674"/>
    </source>
</evidence>